<comment type="subcellular location">
    <subcellularLocation>
        <location evidence="1">Membrane</location>
        <topology evidence="1">Single-pass type I membrane protein</topology>
    </subcellularLocation>
</comment>
<dbReference type="PROSITE" id="PS50011">
    <property type="entry name" value="PROTEIN_KINASE_DOM"/>
    <property type="match status" value="1"/>
</dbReference>
<feature type="compositionally biased region" description="Polar residues" evidence="8">
    <location>
        <begin position="75"/>
        <end position="96"/>
    </location>
</feature>
<keyword evidence="3" id="KW-0812">Transmembrane</keyword>
<dbReference type="OrthoDB" id="909864at2759"/>
<dbReference type="InterPro" id="IPR008271">
    <property type="entry name" value="Ser/Thr_kinase_AS"/>
</dbReference>
<dbReference type="InterPro" id="IPR000719">
    <property type="entry name" value="Prot_kinase_dom"/>
</dbReference>
<dbReference type="EMBL" id="KQ996469">
    <property type="protein sequence ID" value="KZV44909.1"/>
    <property type="molecule type" value="Genomic_DNA"/>
</dbReference>
<dbReference type="InterPro" id="IPR045874">
    <property type="entry name" value="LRK10/LRL21-25-like"/>
</dbReference>
<dbReference type="SUPFAM" id="SSF56112">
    <property type="entry name" value="Protein kinase-like (PK-like)"/>
    <property type="match status" value="1"/>
</dbReference>
<dbReference type="SMART" id="SM00220">
    <property type="entry name" value="S_TKc"/>
    <property type="match status" value="1"/>
</dbReference>
<evidence type="ECO:0000256" key="3">
    <source>
        <dbReference type="ARBA" id="ARBA00022692"/>
    </source>
</evidence>
<dbReference type="Proteomes" id="UP000250235">
    <property type="component" value="Unassembled WGS sequence"/>
</dbReference>
<sequence length="246" mass="27286">MAAIDWKRVTVNTDVHKIRRRNSRYPTTDTNVAHNRNQLQPSVVAFTKEHQNDVASTNQNDIASGTRHPRCQQLIKPTSGHTNNSNDDVRDTSPSLPTAGHKALHSKRYVPTYQNDVASPSATGSSNQQLVARLKQYVHQSCDQQILHFDIKPNNILLDHNFNPKICDFGLAKLCSKEQSSVTITAARGTMGYIAPEVLSRAFGRVSNNSDVYSFGMLLLEMVGGRKSVDPSVDTSQVHFSQLTCN</sequence>
<dbReference type="GO" id="GO:0016020">
    <property type="term" value="C:membrane"/>
    <property type="evidence" value="ECO:0007669"/>
    <property type="project" value="UniProtKB-SubCell"/>
</dbReference>
<keyword evidence="2" id="KW-0723">Serine/threonine-protein kinase</keyword>
<keyword evidence="7" id="KW-0325">Glycoprotein</keyword>
<evidence type="ECO:0000256" key="7">
    <source>
        <dbReference type="ARBA" id="ARBA00023180"/>
    </source>
</evidence>
<dbReference type="InterPro" id="IPR011009">
    <property type="entry name" value="Kinase-like_dom_sf"/>
</dbReference>
<evidence type="ECO:0000313" key="10">
    <source>
        <dbReference type="EMBL" id="KZV44909.1"/>
    </source>
</evidence>
<evidence type="ECO:0000256" key="4">
    <source>
        <dbReference type="ARBA" id="ARBA00022729"/>
    </source>
</evidence>
<dbReference type="PROSITE" id="PS00108">
    <property type="entry name" value="PROTEIN_KINASE_ST"/>
    <property type="match status" value="1"/>
</dbReference>
<evidence type="ECO:0000259" key="9">
    <source>
        <dbReference type="PROSITE" id="PS50011"/>
    </source>
</evidence>
<dbReference type="PANTHER" id="PTHR27009">
    <property type="entry name" value="RUST RESISTANCE KINASE LR10-RELATED"/>
    <property type="match status" value="1"/>
</dbReference>
<evidence type="ECO:0000256" key="1">
    <source>
        <dbReference type="ARBA" id="ARBA00004479"/>
    </source>
</evidence>
<evidence type="ECO:0000313" key="11">
    <source>
        <dbReference type="Proteomes" id="UP000250235"/>
    </source>
</evidence>
<dbReference type="Pfam" id="PF00069">
    <property type="entry name" value="Pkinase"/>
    <property type="match status" value="1"/>
</dbReference>
<dbReference type="GO" id="GO:0004674">
    <property type="term" value="F:protein serine/threonine kinase activity"/>
    <property type="evidence" value="ECO:0007669"/>
    <property type="project" value="UniProtKB-KW"/>
</dbReference>
<evidence type="ECO:0000256" key="5">
    <source>
        <dbReference type="ARBA" id="ARBA00022989"/>
    </source>
</evidence>
<feature type="domain" description="Protein kinase" evidence="9">
    <location>
        <begin position="1"/>
        <end position="246"/>
    </location>
</feature>
<keyword evidence="4" id="KW-0732">Signal</keyword>
<protein>
    <recommendedName>
        <fullName evidence="9">Protein kinase domain-containing protein</fullName>
    </recommendedName>
</protein>
<gene>
    <name evidence="10" type="ORF">F511_06531</name>
</gene>
<accession>A0A2Z7CJQ0</accession>
<keyword evidence="11" id="KW-1185">Reference proteome</keyword>
<evidence type="ECO:0000256" key="8">
    <source>
        <dbReference type="SAM" id="MobiDB-lite"/>
    </source>
</evidence>
<organism evidence="10 11">
    <name type="scientific">Dorcoceras hygrometricum</name>
    <dbReference type="NCBI Taxonomy" id="472368"/>
    <lineage>
        <taxon>Eukaryota</taxon>
        <taxon>Viridiplantae</taxon>
        <taxon>Streptophyta</taxon>
        <taxon>Embryophyta</taxon>
        <taxon>Tracheophyta</taxon>
        <taxon>Spermatophyta</taxon>
        <taxon>Magnoliopsida</taxon>
        <taxon>eudicotyledons</taxon>
        <taxon>Gunneridae</taxon>
        <taxon>Pentapetalae</taxon>
        <taxon>asterids</taxon>
        <taxon>lamiids</taxon>
        <taxon>Lamiales</taxon>
        <taxon>Gesneriaceae</taxon>
        <taxon>Didymocarpoideae</taxon>
        <taxon>Trichosporeae</taxon>
        <taxon>Loxocarpinae</taxon>
        <taxon>Dorcoceras</taxon>
    </lineage>
</organism>
<evidence type="ECO:0000256" key="6">
    <source>
        <dbReference type="ARBA" id="ARBA00023136"/>
    </source>
</evidence>
<keyword evidence="5" id="KW-1133">Transmembrane helix</keyword>
<dbReference type="GO" id="GO:0005524">
    <property type="term" value="F:ATP binding"/>
    <property type="evidence" value="ECO:0007669"/>
    <property type="project" value="InterPro"/>
</dbReference>
<dbReference type="Gene3D" id="1.10.510.10">
    <property type="entry name" value="Transferase(Phosphotransferase) domain 1"/>
    <property type="match status" value="1"/>
</dbReference>
<keyword evidence="6" id="KW-0472">Membrane</keyword>
<reference evidence="10 11" key="1">
    <citation type="journal article" date="2015" name="Proc. Natl. Acad. Sci. U.S.A.">
        <title>The resurrection genome of Boea hygrometrica: A blueprint for survival of dehydration.</title>
        <authorList>
            <person name="Xiao L."/>
            <person name="Yang G."/>
            <person name="Zhang L."/>
            <person name="Yang X."/>
            <person name="Zhao S."/>
            <person name="Ji Z."/>
            <person name="Zhou Q."/>
            <person name="Hu M."/>
            <person name="Wang Y."/>
            <person name="Chen M."/>
            <person name="Xu Y."/>
            <person name="Jin H."/>
            <person name="Xiao X."/>
            <person name="Hu G."/>
            <person name="Bao F."/>
            <person name="Hu Y."/>
            <person name="Wan P."/>
            <person name="Li L."/>
            <person name="Deng X."/>
            <person name="Kuang T."/>
            <person name="Xiang C."/>
            <person name="Zhu J.K."/>
            <person name="Oliver M.J."/>
            <person name="He Y."/>
        </authorList>
    </citation>
    <scope>NUCLEOTIDE SEQUENCE [LARGE SCALE GENOMIC DNA]</scope>
    <source>
        <strain evidence="11">cv. XS01</strain>
    </source>
</reference>
<keyword evidence="2" id="KW-0418">Kinase</keyword>
<proteinExistence type="predicted"/>
<evidence type="ECO:0000256" key="2">
    <source>
        <dbReference type="ARBA" id="ARBA00022527"/>
    </source>
</evidence>
<feature type="region of interest" description="Disordered" evidence="8">
    <location>
        <begin position="73"/>
        <end position="109"/>
    </location>
</feature>
<name>A0A2Z7CJQ0_9LAMI</name>
<dbReference type="AlphaFoldDB" id="A0A2Z7CJQ0"/>
<keyword evidence="2" id="KW-0808">Transferase</keyword>